<sequence length="130" mass="14543">MNMQIIKYKMPKYALCAFLCLILSACQQVGLVKSLAKPADNALQYAPQVAQDAAKYTGNLLIFLDKSSDVTSKLSSAIEHRGDVVIYTYKHINAIAIKPKMDRPMTQIIEHYQAMTGVLAVHQDQLTWLD</sequence>
<organism evidence="2 3">
    <name type="scientific">Moraxella nasicaprae</name>
    <dbReference type="NCBI Taxonomy" id="2904122"/>
    <lineage>
        <taxon>Bacteria</taxon>
        <taxon>Pseudomonadati</taxon>
        <taxon>Pseudomonadota</taxon>
        <taxon>Gammaproteobacteria</taxon>
        <taxon>Moraxellales</taxon>
        <taxon>Moraxellaceae</taxon>
        <taxon>Moraxella</taxon>
    </lineage>
</organism>
<accession>A0ABY6F5G8</accession>
<evidence type="ECO:0000313" key="2">
    <source>
        <dbReference type="EMBL" id="UXZ05349.1"/>
    </source>
</evidence>
<dbReference type="PROSITE" id="PS51257">
    <property type="entry name" value="PROKAR_LIPOPROTEIN"/>
    <property type="match status" value="1"/>
</dbReference>
<feature type="chain" id="PRO_5046761779" description="Lipoprotein" evidence="1">
    <location>
        <begin position="28"/>
        <end position="130"/>
    </location>
</feature>
<proteinExistence type="predicted"/>
<dbReference type="RefSeq" id="WP_263076850.1">
    <property type="nucleotide sequence ID" value="NZ_CP089977.1"/>
</dbReference>
<keyword evidence="3" id="KW-1185">Reference proteome</keyword>
<dbReference type="EMBL" id="CP089977">
    <property type="protein sequence ID" value="UXZ05349.1"/>
    <property type="molecule type" value="Genomic_DNA"/>
</dbReference>
<reference evidence="2" key="1">
    <citation type="submission" date="2021-12" db="EMBL/GenBank/DDBJ databases">
        <title>taxonomy of Moraxella sp. ZY201224.</title>
        <authorList>
            <person name="Li F."/>
        </authorList>
    </citation>
    <scope>NUCLEOTIDE SEQUENCE</scope>
    <source>
        <strain evidence="2">ZY201224</strain>
    </source>
</reference>
<evidence type="ECO:0008006" key="4">
    <source>
        <dbReference type="Google" id="ProtNLM"/>
    </source>
</evidence>
<keyword evidence="1" id="KW-0732">Signal</keyword>
<name>A0ABY6F5G8_9GAMM</name>
<evidence type="ECO:0000256" key="1">
    <source>
        <dbReference type="SAM" id="SignalP"/>
    </source>
</evidence>
<gene>
    <name evidence="2" type="ORF">LU297_02560</name>
</gene>
<protein>
    <recommendedName>
        <fullName evidence="4">Lipoprotein</fullName>
    </recommendedName>
</protein>
<dbReference type="Proteomes" id="UP001063782">
    <property type="component" value="Chromosome"/>
</dbReference>
<evidence type="ECO:0000313" key="3">
    <source>
        <dbReference type="Proteomes" id="UP001063782"/>
    </source>
</evidence>
<feature type="signal peptide" evidence="1">
    <location>
        <begin position="1"/>
        <end position="27"/>
    </location>
</feature>